<gene>
    <name evidence="5 10" type="primary">ftsZ</name>
    <name evidence="10" type="ORF">SAP269_10640</name>
</gene>
<dbReference type="InterPro" id="IPR024757">
    <property type="entry name" value="FtsZ_C"/>
</dbReference>
<keyword evidence="7" id="KW-0175">Coiled coil</keyword>
<comment type="similarity">
    <text evidence="1 5">Belongs to the FtsZ family.</text>
</comment>
<feature type="binding site" evidence="5">
    <location>
        <position position="143"/>
    </location>
    <ligand>
        <name>GTP</name>
        <dbReference type="ChEBI" id="CHEBI:37565"/>
    </ligand>
</feature>
<evidence type="ECO:0000313" key="10">
    <source>
        <dbReference type="EMBL" id="BET38475.1"/>
    </source>
</evidence>
<evidence type="ECO:0000259" key="9">
    <source>
        <dbReference type="SMART" id="SM00865"/>
    </source>
</evidence>
<dbReference type="InterPro" id="IPR036525">
    <property type="entry name" value="Tubulin/FtsZ_GTPase_sf"/>
</dbReference>
<evidence type="ECO:0000256" key="5">
    <source>
        <dbReference type="HAMAP-Rule" id="MF_00909"/>
    </source>
</evidence>
<feature type="binding site" evidence="5">
    <location>
        <begin position="21"/>
        <end position="25"/>
    </location>
    <ligand>
        <name>GTP</name>
        <dbReference type="ChEBI" id="CHEBI:37565"/>
    </ligand>
</feature>
<dbReference type="PRINTS" id="PR00423">
    <property type="entry name" value="CELLDVISFTSZ"/>
</dbReference>
<keyword evidence="4 5" id="KW-0717">Septation</keyword>
<dbReference type="GO" id="GO:0051301">
    <property type="term" value="P:cell division"/>
    <property type="evidence" value="ECO:0007669"/>
    <property type="project" value="UniProtKB-KW"/>
</dbReference>
<dbReference type="SMART" id="SM00864">
    <property type="entry name" value="Tubulin"/>
    <property type="match status" value="1"/>
</dbReference>
<keyword evidence="11" id="KW-1185">Reference proteome</keyword>
<evidence type="ECO:0000256" key="3">
    <source>
        <dbReference type="ARBA" id="ARBA00023134"/>
    </source>
</evidence>
<dbReference type="Proteomes" id="UP001473424">
    <property type="component" value="Chromosome"/>
</dbReference>
<dbReference type="NCBIfam" id="TIGR00065">
    <property type="entry name" value="ftsZ"/>
    <property type="match status" value="1"/>
</dbReference>
<evidence type="ECO:0000259" key="8">
    <source>
        <dbReference type="SMART" id="SM00864"/>
    </source>
</evidence>
<name>A0ABM8JMD2_9MOLU</name>
<evidence type="ECO:0000256" key="2">
    <source>
        <dbReference type="ARBA" id="ARBA00022741"/>
    </source>
</evidence>
<dbReference type="CDD" id="cd02201">
    <property type="entry name" value="FtsZ_type1"/>
    <property type="match status" value="1"/>
</dbReference>
<dbReference type="InterPro" id="IPR000158">
    <property type="entry name" value="Cell_div_FtsZ"/>
</dbReference>
<feature type="binding site" evidence="5">
    <location>
        <position position="186"/>
    </location>
    <ligand>
        <name>GTP</name>
        <dbReference type="ChEBI" id="CHEBI:37565"/>
    </ligand>
</feature>
<dbReference type="Pfam" id="PF12327">
    <property type="entry name" value="FtsZ_C"/>
    <property type="match status" value="1"/>
</dbReference>
<evidence type="ECO:0000256" key="7">
    <source>
        <dbReference type="SAM" id="Coils"/>
    </source>
</evidence>
<dbReference type="EMBL" id="AP028955">
    <property type="protein sequence ID" value="BET38475.1"/>
    <property type="molecule type" value="Genomic_DNA"/>
</dbReference>
<keyword evidence="3 5" id="KW-0342">GTP-binding</keyword>
<keyword evidence="5 10" id="KW-0132">Cell division</keyword>
<dbReference type="Gene3D" id="3.30.1330.20">
    <property type="entry name" value="Tubulin/FtsZ, C-terminal domain"/>
    <property type="match status" value="1"/>
</dbReference>
<dbReference type="InterPro" id="IPR018316">
    <property type="entry name" value="Tubulin/FtsZ_2-layer-sand-dom"/>
</dbReference>
<feature type="coiled-coil region" evidence="7">
    <location>
        <begin position="341"/>
        <end position="369"/>
    </location>
</feature>
<dbReference type="HAMAP" id="MF_00909">
    <property type="entry name" value="FtsZ"/>
    <property type="match status" value="1"/>
</dbReference>
<comment type="function">
    <text evidence="5">Essential cell division protein that forms a contractile ring structure (Z ring) at the future cell division site. The regulation of the ring assembly controls the timing and the location of cell division. One of the functions of the FtsZ ring is to recruit other cell division proteins to the septum to produce a new cell wall between the dividing cells. Binds GTP and shows GTPase activity.</text>
</comment>
<keyword evidence="5" id="KW-0963">Cytoplasm</keyword>
<feature type="binding site" evidence="5">
    <location>
        <begin position="108"/>
        <end position="110"/>
    </location>
    <ligand>
        <name>GTP</name>
        <dbReference type="ChEBI" id="CHEBI:37565"/>
    </ligand>
</feature>
<comment type="subcellular location">
    <subcellularLocation>
        <location evidence="5">Cytoplasm</location>
    </subcellularLocation>
    <text evidence="5">Assembles at midcell at the inner surface of the cytoplasmic membrane.</text>
</comment>
<dbReference type="InterPro" id="IPR008280">
    <property type="entry name" value="Tub_FtsZ_C"/>
</dbReference>
<comment type="subunit">
    <text evidence="5">Homodimer. Polymerizes to form a dynamic ring structure in a strictly GTP-dependent manner. Interacts directly with several other division proteins.</text>
</comment>
<evidence type="ECO:0000256" key="1">
    <source>
        <dbReference type="ARBA" id="ARBA00009690"/>
    </source>
</evidence>
<feature type="domain" description="Tubulin/FtsZ GTPase" evidence="8">
    <location>
        <begin position="13"/>
        <end position="204"/>
    </location>
</feature>
<dbReference type="InterPro" id="IPR003008">
    <property type="entry name" value="Tubulin_FtsZ_GTPase"/>
</dbReference>
<protein>
    <recommendedName>
        <fullName evidence="5 6">Cell division protein FtsZ</fullName>
    </recommendedName>
</protein>
<proteinExistence type="inferred from homology"/>
<sequence length="384" mass="40806">MEHNNSQFKPIASIRVIGIGGAGNNAVNRMIEAEVQGVDFYVANTDAQVVNASPAENKIILGKELSKGLGAGANPEIGKQAAIESEAEIKRALDGADMVFIAAGMGGGTGTGAASIVARIAKECGALTIAIVTKPFKFEGRNRNAHAVVGIENLKKQVDAIIIISNDKLLQVIGNIPLKDSFKEADNILRQGVQTITDLIAVPALINLDFADVRTIIENKGNALFGIGMSKGEHKAKQAATKAISSPLLDDVTIKGAKNAIVNVTGGTTMTLTDGNIAVDLVRDAAGNDVNIIFGVAVNENLNDEMIVTVIATGFDEEGANANNFVYSSKVDNHEFITNKTQYLSEEIKEQTKKKEEEQQNLVQEAAIEADDDLPSFLRRRKGV</sequence>
<dbReference type="SMART" id="SM00865">
    <property type="entry name" value="Tubulin_C"/>
    <property type="match status" value="1"/>
</dbReference>
<organism evidence="10 11">
    <name type="scientific">Spiroplasma ixodetis</name>
    <dbReference type="NCBI Taxonomy" id="2141"/>
    <lineage>
        <taxon>Bacteria</taxon>
        <taxon>Bacillati</taxon>
        <taxon>Mycoplasmatota</taxon>
        <taxon>Mollicutes</taxon>
        <taxon>Entomoplasmatales</taxon>
        <taxon>Spiroplasmataceae</taxon>
        <taxon>Spiroplasma</taxon>
    </lineage>
</organism>
<feature type="binding site" evidence="5">
    <location>
        <position position="139"/>
    </location>
    <ligand>
        <name>GTP</name>
        <dbReference type="ChEBI" id="CHEBI:37565"/>
    </ligand>
</feature>
<dbReference type="PANTHER" id="PTHR30314">
    <property type="entry name" value="CELL DIVISION PROTEIN FTSZ-RELATED"/>
    <property type="match status" value="1"/>
</dbReference>
<dbReference type="InterPro" id="IPR045061">
    <property type="entry name" value="FtsZ/CetZ"/>
</dbReference>
<dbReference type="SUPFAM" id="SSF55307">
    <property type="entry name" value="Tubulin C-terminal domain-like"/>
    <property type="match status" value="1"/>
</dbReference>
<evidence type="ECO:0000313" key="11">
    <source>
        <dbReference type="Proteomes" id="UP001473424"/>
    </source>
</evidence>
<reference evidence="11" key="1">
    <citation type="journal article" date="2024" name="FEMS Microbiol. Lett.">
        <title>Genomic insights into Spiroplasma endosymbionts that induce male-killing and protective phenotypes in the pea aphid.</title>
        <authorList>
            <person name="Arai H."/>
            <person name="Legeai F."/>
            <person name="Kageyama D."/>
            <person name="Sugio A."/>
            <person name="Simon J.C."/>
        </authorList>
    </citation>
    <scope>NUCLEOTIDE SEQUENCE [LARGE SCALE GENOMIC DNA]</scope>
    <source>
        <strain evidence="11">sAp269</strain>
    </source>
</reference>
<evidence type="ECO:0000256" key="6">
    <source>
        <dbReference type="NCBIfam" id="TIGR00065"/>
    </source>
</evidence>
<keyword evidence="5" id="KW-0131">Cell cycle</keyword>
<dbReference type="PANTHER" id="PTHR30314:SF3">
    <property type="entry name" value="MITOCHONDRIAL DIVISION PROTEIN FSZA"/>
    <property type="match status" value="1"/>
</dbReference>
<dbReference type="Pfam" id="PF00091">
    <property type="entry name" value="Tubulin"/>
    <property type="match status" value="1"/>
</dbReference>
<dbReference type="Gene3D" id="3.40.50.1440">
    <property type="entry name" value="Tubulin/FtsZ, GTPase domain"/>
    <property type="match status" value="1"/>
</dbReference>
<evidence type="ECO:0000256" key="4">
    <source>
        <dbReference type="ARBA" id="ARBA00023210"/>
    </source>
</evidence>
<accession>A0ABM8JMD2</accession>
<feature type="domain" description="Tubulin/FtsZ 2-layer sandwich" evidence="9">
    <location>
        <begin position="206"/>
        <end position="324"/>
    </location>
</feature>
<dbReference type="SUPFAM" id="SSF52490">
    <property type="entry name" value="Tubulin nucleotide-binding domain-like"/>
    <property type="match status" value="1"/>
</dbReference>
<dbReference type="RefSeq" id="WP_353307099.1">
    <property type="nucleotide sequence ID" value="NZ_AP028955.1"/>
</dbReference>
<dbReference type="InterPro" id="IPR037103">
    <property type="entry name" value="Tubulin/FtsZ-like_C"/>
</dbReference>
<keyword evidence="2 5" id="KW-0547">Nucleotide-binding</keyword>